<proteinExistence type="predicted"/>
<accession>A0A0F9JC22</accession>
<evidence type="ECO:0000313" key="1">
    <source>
        <dbReference type="EMBL" id="KKM03381.1"/>
    </source>
</evidence>
<name>A0A0F9JC22_9ZZZZ</name>
<protein>
    <submittedName>
        <fullName evidence="1">Uncharacterized protein</fullName>
    </submittedName>
</protein>
<dbReference type="Gene3D" id="2.60.120.260">
    <property type="entry name" value="Galactose-binding domain-like"/>
    <property type="match status" value="1"/>
</dbReference>
<feature type="non-terminal residue" evidence="1">
    <location>
        <position position="1"/>
    </location>
</feature>
<sequence>GSAFLTYIEELLEVWVSYPRNTETVPKDTMRYKIDEKAWSHRVWPLNFMEFGFYQSQAGLRWSDAIGAWNIQIGPWVKSAFLANAPTIHLCNADNLQVYEYDYITTTDNAAAVAYILETKDYYNPTVDLRFDRFDFSMLGTSVLVEYSVDKGVTWTTLKTLSPGSVYAKVSAWRQFVAARIRFRFSGSAVFGLEWLAFRFKPESVRL</sequence>
<dbReference type="AlphaFoldDB" id="A0A0F9JC22"/>
<gene>
    <name evidence="1" type="ORF">LCGC14_1775020</name>
</gene>
<organism evidence="1">
    <name type="scientific">marine sediment metagenome</name>
    <dbReference type="NCBI Taxonomy" id="412755"/>
    <lineage>
        <taxon>unclassified sequences</taxon>
        <taxon>metagenomes</taxon>
        <taxon>ecological metagenomes</taxon>
    </lineage>
</organism>
<reference evidence="1" key="1">
    <citation type="journal article" date="2015" name="Nature">
        <title>Complex archaea that bridge the gap between prokaryotes and eukaryotes.</title>
        <authorList>
            <person name="Spang A."/>
            <person name="Saw J.H."/>
            <person name="Jorgensen S.L."/>
            <person name="Zaremba-Niedzwiedzka K."/>
            <person name="Martijn J."/>
            <person name="Lind A.E."/>
            <person name="van Eijk R."/>
            <person name="Schleper C."/>
            <person name="Guy L."/>
            <person name="Ettema T.J."/>
        </authorList>
    </citation>
    <scope>NUCLEOTIDE SEQUENCE</scope>
</reference>
<comment type="caution">
    <text evidence="1">The sequence shown here is derived from an EMBL/GenBank/DDBJ whole genome shotgun (WGS) entry which is preliminary data.</text>
</comment>
<dbReference type="EMBL" id="LAZR01016695">
    <property type="protein sequence ID" value="KKM03381.1"/>
    <property type="molecule type" value="Genomic_DNA"/>
</dbReference>